<name>A0AAD6BQX1_9TELE</name>
<dbReference type="AlphaFoldDB" id="A0AAD6BQX1"/>
<reference evidence="1" key="1">
    <citation type="submission" date="2022-11" db="EMBL/GenBank/DDBJ databases">
        <title>Chromosome-level genome of Pogonophryne albipinna.</title>
        <authorList>
            <person name="Jo E."/>
        </authorList>
    </citation>
    <scope>NUCLEOTIDE SEQUENCE</scope>
    <source>
        <strain evidence="1">SGF0006</strain>
        <tissue evidence="1">Muscle</tissue>
    </source>
</reference>
<accession>A0AAD6BQX1</accession>
<organism evidence="1 2">
    <name type="scientific">Pogonophryne albipinna</name>
    <dbReference type="NCBI Taxonomy" id="1090488"/>
    <lineage>
        <taxon>Eukaryota</taxon>
        <taxon>Metazoa</taxon>
        <taxon>Chordata</taxon>
        <taxon>Craniata</taxon>
        <taxon>Vertebrata</taxon>
        <taxon>Euteleostomi</taxon>
        <taxon>Actinopterygii</taxon>
        <taxon>Neopterygii</taxon>
        <taxon>Teleostei</taxon>
        <taxon>Neoteleostei</taxon>
        <taxon>Acanthomorphata</taxon>
        <taxon>Eupercaria</taxon>
        <taxon>Perciformes</taxon>
        <taxon>Notothenioidei</taxon>
        <taxon>Pogonophryne</taxon>
    </lineage>
</organism>
<dbReference type="Proteomes" id="UP001219934">
    <property type="component" value="Unassembled WGS sequence"/>
</dbReference>
<sequence length="68" mass="8008">MGDRTRKRLLASRSRVSKETKLRLRVLFLDESERTFEVEREVNALLSTNGHVISREEKRRVNVSPARQ</sequence>
<dbReference type="EMBL" id="JAPTMU010000001">
    <property type="protein sequence ID" value="KAJ4948202.1"/>
    <property type="molecule type" value="Genomic_DNA"/>
</dbReference>
<comment type="caution">
    <text evidence="1">The sequence shown here is derived from an EMBL/GenBank/DDBJ whole genome shotgun (WGS) entry which is preliminary data.</text>
</comment>
<gene>
    <name evidence="1" type="ORF">JOQ06_019739</name>
</gene>
<evidence type="ECO:0000313" key="2">
    <source>
        <dbReference type="Proteomes" id="UP001219934"/>
    </source>
</evidence>
<evidence type="ECO:0000313" key="1">
    <source>
        <dbReference type="EMBL" id="KAJ4948202.1"/>
    </source>
</evidence>
<keyword evidence="2" id="KW-1185">Reference proteome</keyword>
<protein>
    <submittedName>
        <fullName evidence="1">Uncharacterized protein</fullName>
    </submittedName>
</protein>
<proteinExistence type="predicted"/>